<dbReference type="InterPro" id="IPR001128">
    <property type="entry name" value="Cyt_P450"/>
</dbReference>
<comment type="cofactor">
    <cofactor evidence="1">
        <name>heme</name>
        <dbReference type="ChEBI" id="CHEBI:30413"/>
    </cofactor>
</comment>
<keyword evidence="3" id="KW-0408">Iron</keyword>
<evidence type="ECO:0000313" key="5">
    <source>
        <dbReference type="Proteomes" id="UP001595462"/>
    </source>
</evidence>
<dbReference type="PANTHER" id="PTHR46696">
    <property type="entry name" value="P450, PUTATIVE (EUROFUNG)-RELATED"/>
    <property type="match status" value="1"/>
</dbReference>
<evidence type="ECO:0000256" key="2">
    <source>
        <dbReference type="ARBA" id="ARBA00010617"/>
    </source>
</evidence>
<dbReference type="Proteomes" id="UP001595462">
    <property type="component" value="Unassembled WGS sequence"/>
</dbReference>
<protein>
    <submittedName>
        <fullName evidence="4">Cytochrome P450</fullName>
    </submittedName>
</protein>
<dbReference type="SUPFAM" id="SSF48264">
    <property type="entry name" value="Cytochrome P450"/>
    <property type="match status" value="1"/>
</dbReference>
<dbReference type="Pfam" id="PF00067">
    <property type="entry name" value="p450"/>
    <property type="match status" value="1"/>
</dbReference>
<gene>
    <name evidence="4" type="ORF">ACFOSU_08820</name>
</gene>
<sequence length="407" mass="44788">MKIVEDHVAVAPPAGVPVWDIDPYEPAVLADPTAYYRELRDKGPFVYLSRYAALACGRYDVTKEVFGDWERFVSSRGVGLLDFKLKSPWRAPSRLLEVDPPYHTQTRKVMGRALSPKVVMGLKDRFRAVADKLVAELVTGDSFDAVPELAETFPTTVFPEAVGMRETDRDRLLDYGSMVFNGLGPDNSLRRRNSESAADTVAWISQRCQRDALTRDGVGALIYAAVDAGEATEEEANMLVRSFLSAGVDTTVSGIGGTLWCLAHHPEAFERLKADPRLVRVAFEEVLRYTSPVHTFCRTAAADTTVADVPIQADTKILCTLAAANLDPEKWTDAARFDVARKPVGHLAFGTGIHACVGQNLARAEVEAILLALIERVDRIELTGEACWRPNNSMRSLETLPIRLVAS</sequence>
<dbReference type="RefSeq" id="WP_380688553.1">
    <property type="nucleotide sequence ID" value="NZ_JBHRSS010000003.1"/>
</dbReference>
<dbReference type="PRINTS" id="PR00385">
    <property type="entry name" value="P450"/>
</dbReference>
<keyword evidence="5" id="KW-1185">Reference proteome</keyword>
<keyword evidence="3" id="KW-0560">Oxidoreductase</keyword>
<accession>A0ABV7EQ39</accession>
<evidence type="ECO:0000256" key="1">
    <source>
        <dbReference type="ARBA" id="ARBA00001971"/>
    </source>
</evidence>
<dbReference type="PANTHER" id="PTHR46696:SF1">
    <property type="entry name" value="CYTOCHROME P450 YJIB-RELATED"/>
    <property type="match status" value="1"/>
</dbReference>
<reference evidence="5" key="1">
    <citation type="journal article" date="2019" name="Int. J. Syst. Evol. Microbiol.">
        <title>The Global Catalogue of Microorganisms (GCM) 10K type strain sequencing project: providing services to taxonomists for standard genome sequencing and annotation.</title>
        <authorList>
            <consortium name="The Broad Institute Genomics Platform"/>
            <consortium name="The Broad Institute Genome Sequencing Center for Infectious Disease"/>
            <person name="Wu L."/>
            <person name="Ma J."/>
        </authorList>
    </citation>
    <scope>NUCLEOTIDE SEQUENCE [LARGE SCALE GENOMIC DNA]</scope>
    <source>
        <strain evidence="5">KCTC 52640</strain>
    </source>
</reference>
<proteinExistence type="inferred from homology"/>
<keyword evidence="3" id="KW-0349">Heme</keyword>
<name>A0ABV7EQ39_9GAMM</name>
<dbReference type="InterPro" id="IPR002397">
    <property type="entry name" value="Cyt_P450_B"/>
</dbReference>
<keyword evidence="3" id="KW-0503">Monooxygenase</keyword>
<comment type="similarity">
    <text evidence="2 3">Belongs to the cytochrome P450 family.</text>
</comment>
<keyword evidence="3" id="KW-0479">Metal-binding</keyword>
<comment type="caution">
    <text evidence="4">The sequence shown here is derived from an EMBL/GenBank/DDBJ whole genome shotgun (WGS) entry which is preliminary data.</text>
</comment>
<evidence type="ECO:0000313" key="4">
    <source>
        <dbReference type="EMBL" id="MFC3103993.1"/>
    </source>
</evidence>
<dbReference type="Gene3D" id="1.10.630.10">
    <property type="entry name" value="Cytochrome P450"/>
    <property type="match status" value="1"/>
</dbReference>
<evidence type="ECO:0000256" key="3">
    <source>
        <dbReference type="RuleBase" id="RU000461"/>
    </source>
</evidence>
<dbReference type="InterPro" id="IPR017972">
    <property type="entry name" value="Cyt_P450_CS"/>
</dbReference>
<dbReference type="InterPro" id="IPR036396">
    <property type="entry name" value="Cyt_P450_sf"/>
</dbReference>
<dbReference type="EMBL" id="JBHRSS010000003">
    <property type="protein sequence ID" value="MFC3103993.1"/>
    <property type="molecule type" value="Genomic_DNA"/>
</dbReference>
<organism evidence="4 5">
    <name type="scientific">Salinisphaera aquimarina</name>
    <dbReference type="NCBI Taxonomy" id="2094031"/>
    <lineage>
        <taxon>Bacteria</taxon>
        <taxon>Pseudomonadati</taxon>
        <taxon>Pseudomonadota</taxon>
        <taxon>Gammaproteobacteria</taxon>
        <taxon>Salinisphaerales</taxon>
        <taxon>Salinisphaeraceae</taxon>
        <taxon>Salinisphaera</taxon>
    </lineage>
</organism>
<dbReference type="PROSITE" id="PS00086">
    <property type="entry name" value="CYTOCHROME_P450"/>
    <property type="match status" value="1"/>
</dbReference>
<dbReference type="PRINTS" id="PR00359">
    <property type="entry name" value="BP450"/>
</dbReference>